<evidence type="ECO:0000256" key="1">
    <source>
        <dbReference type="ARBA" id="ARBA00004191"/>
    </source>
</evidence>
<dbReference type="SUPFAM" id="SSF51126">
    <property type="entry name" value="Pectin lyase-like"/>
    <property type="match status" value="1"/>
</dbReference>
<feature type="domain" description="Pectinesterase catalytic" evidence="6">
    <location>
        <begin position="4"/>
        <end position="55"/>
    </location>
</feature>
<keyword evidence="5" id="KW-0063">Aspartyl esterase</keyword>
<dbReference type="InterPro" id="IPR011050">
    <property type="entry name" value="Pectin_lyase_fold/virulence"/>
</dbReference>
<comment type="pathway">
    <text evidence="2">Glycan metabolism; pectin degradation; 2-dehydro-3-deoxy-D-gluconate from pectin: step 1/5.</text>
</comment>
<evidence type="ECO:0000256" key="5">
    <source>
        <dbReference type="ARBA" id="ARBA00023085"/>
    </source>
</evidence>
<keyword evidence="8" id="KW-1185">Reference proteome</keyword>
<keyword evidence="3" id="KW-0134">Cell wall</keyword>
<sequence>VLESNLMMIGDGMDATIISGDLSSGRDKLDTYFTFTVSVDGPGFIARDITFRNTAVYVRTKDSNSTRTAKSVVRWTSSLAMQLPCSRTAIYW</sequence>
<dbReference type="GO" id="GO:0045490">
    <property type="term" value="P:pectin catabolic process"/>
    <property type="evidence" value="ECO:0007669"/>
    <property type="project" value="UniProtKB-UniPathway"/>
</dbReference>
<dbReference type="InterPro" id="IPR000070">
    <property type="entry name" value="Pectinesterase_cat"/>
</dbReference>
<evidence type="ECO:0000256" key="3">
    <source>
        <dbReference type="ARBA" id="ARBA00022512"/>
    </source>
</evidence>
<evidence type="ECO:0000313" key="7">
    <source>
        <dbReference type="EMBL" id="MCI38313.1"/>
    </source>
</evidence>
<comment type="subcellular location">
    <subcellularLocation>
        <location evidence="1">Secreted</location>
        <location evidence="1">Cell wall</location>
    </subcellularLocation>
</comment>
<dbReference type="Gene3D" id="2.160.20.10">
    <property type="entry name" value="Single-stranded right-handed beta-helix, Pectin lyase-like"/>
    <property type="match status" value="1"/>
</dbReference>
<reference evidence="7 8" key="1">
    <citation type="journal article" date="2018" name="Front. Plant Sci.">
        <title>Red Clover (Trifolium pratense) and Zigzag Clover (T. medium) - A Picture of Genomic Similarities and Differences.</title>
        <authorList>
            <person name="Dluhosova J."/>
            <person name="Istvanek J."/>
            <person name="Nedelnik J."/>
            <person name="Repkova J."/>
        </authorList>
    </citation>
    <scope>NUCLEOTIDE SEQUENCE [LARGE SCALE GENOMIC DNA]</scope>
    <source>
        <strain evidence="8">cv. 10/8</strain>
        <tissue evidence="7">Leaf</tissue>
    </source>
</reference>
<evidence type="ECO:0000313" key="8">
    <source>
        <dbReference type="Proteomes" id="UP000265520"/>
    </source>
</evidence>
<accession>A0A392RNX3</accession>
<dbReference type="GO" id="GO:0042545">
    <property type="term" value="P:cell wall modification"/>
    <property type="evidence" value="ECO:0007669"/>
    <property type="project" value="InterPro"/>
</dbReference>
<dbReference type="EMBL" id="LXQA010254339">
    <property type="protein sequence ID" value="MCI38313.1"/>
    <property type="molecule type" value="Genomic_DNA"/>
</dbReference>
<keyword evidence="4" id="KW-0378">Hydrolase</keyword>
<feature type="non-terminal residue" evidence="7">
    <location>
        <position position="1"/>
    </location>
</feature>
<dbReference type="InterPro" id="IPR012334">
    <property type="entry name" value="Pectin_lyas_fold"/>
</dbReference>
<name>A0A392RNX3_9FABA</name>
<dbReference type="AlphaFoldDB" id="A0A392RNX3"/>
<organism evidence="7 8">
    <name type="scientific">Trifolium medium</name>
    <dbReference type="NCBI Taxonomy" id="97028"/>
    <lineage>
        <taxon>Eukaryota</taxon>
        <taxon>Viridiplantae</taxon>
        <taxon>Streptophyta</taxon>
        <taxon>Embryophyta</taxon>
        <taxon>Tracheophyta</taxon>
        <taxon>Spermatophyta</taxon>
        <taxon>Magnoliopsida</taxon>
        <taxon>eudicotyledons</taxon>
        <taxon>Gunneridae</taxon>
        <taxon>Pentapetalae</taxon>
        <taxon>rosids</taxon>
        <taxon>fabids</taxon>
        <taxon>Fabales</taxon>
        <taxon>Fabaceae</taxon>
        <taxon>Papilionoideae</taxon>
        <taxon>50 kb inversion clade</taxon>
        <taxon>NPAAA clade</taxon>
        <taxon>Hologalegina</taxon>
        <taxon>IRL clade</taxon>
        <taxon>Trifolieae</taxon>
        <taxon>Trifolium</taxon>
    </lineage>
</organism>
<proteinExistence type="predicted"/>
<keyword evidence="3" id="KW-0964">Secreted</keyword>
<evidence type="ECO:0000256" key="2">
    <source>
        <dbReference type="ARBA" id="ARBA00005184"/>
    </source>
</evidence>
<dbReference type="UniPathway" id="UPA00545">
    <property type="reaction ID" value="UER00823"/>
</dbReference>
<dbReference type="GO" id="GO:0030599">
    <property type="term" value="F:pectinesterase activity"/>
    <property type="evidence" value="ECO:0007669"/>
    <property type="project" value="InterPro"/>
</dbReference>
<evidence type="ECO:0000259" key="6">
    <source>
        <dbReference type="Pfam" id="PF01095"/>
    </source>
</evidence>
<dbReference type="Pfam" id="PF01095">
    <property type="entry name" value="Pectinesterase"/>
    <property type="match status" value="1"/>
</dbReference>
<dbReference type="PANTHER" id="PTHR31707">
    <property type="entry name" value="PECTINESTERASE"/>
    <property type="match status" value="1"/>
</dbReference>
<comment type="caution">
    <text evidence="7">The sequence shown here is derived from an EMBL/GenBank/DDBJ whole genome shotgun (WGS) entry which is preliminary data.</text>
</comment>
<protein>
    <submittedName>
        <fullName evidence="7">Pectinesterase/pectinesterase inhibitor PPE8B</fullName>
    </submittedName>
</protein>
<evidence type="ECO:0000256" key="4">
    <source>
        <dbReference type="ARBA" id="ARBA00022801"/>
    </source>
</evidence>
<dbReference type="Proteomes" id="UP000265520">
    <property type="component" value="Unassembled WGS sequence"/>
</dbReference>